<evidence type="ECO:0000313" key="1">
    <source>
        <dbReference type="EMBL" id="SEF55929.1"/>
    </source>
</evidence>
<reference evidence="3 4" key="2">
    <citation type="submission" date="2016-10" db="EMBL/GenBank/DDBJ databases">
        <authorList>
            <person name="Varghese N."/>
            <person name="Submissions S."/>
        </authorList>
    </citation>
    <scope>NUCLEOTIDE SEQUENCE [LARGE SCALE GENOMIC DNA]</scope>
    <source>
        <strain evidence="4">ATCC 20501</strain>
        <strain evidence="2 3">CGMCC 4.3529</strain>
    </source>
</reference>
<reference evidence="1" key="1">
    <citation type="submission" date="2016-10" db="EMBL/GenBank/DDBJ databases">
        <authorList>
            <person name="de Groot N.N."/>
        </authorList>
    </citation>
    <scope>NUCLEOTIDE SEQUENCE [LARGE SCALE GENOMIC DNA]</scope>
    <source>
        <strain evidence="1">ATCC 20501</strain>
    </source>
</reference>
<dbReference type="SUPFAM" id="SSF56024">
    <property type="entry name" value="Phospholipase D/nuclease"/>
    <property type="match status" value="1"/>
</dbReference>
<keyword evidence="3" id="KW-1185">Reference proteome</keyword>
<evidence type="ECO:0000313" key="3">
    <source>
        <dbReference type="Proteomes" id="UP000199690"/>
    </source>
</evidence>
<name>A0A1H5SZH2_9PSEU</name>
<dbReference type="EMBL" id="FNVB01000002">
    <property type="protein sequence ID" value="SEF55929.1"/>
    <property type="molecule type" value="Genomic_DNA"/>
</dbReference>
<sequence length="593" mass="64835">MLAPDSRHLLGDALRPPPGHVVDVAVGTTYSLDLTSLLTAPLSFALHDTTNAADGLTDPVTLLHALRRHAEHTTVFFQAGELAVPSAYRSVFAHLEDVAHGVTAPAAGYLFHPKLWALRFRAADGQARHRVVCLSRNLTADRSWDTVVKLDQADQDGHASIGAEPLRQFLRGLPGCAARPLPMARRGQVHDLVTSLDGVAFEVPIPFRSGDLLPLGLGAEPEPPDRHVDRAVVISPFLDSRFVAWMRQRAGQCTWVSRAETFERLGSKAFADDDLYVLQPQAEDDDVQGESSLSGLHAKVLVLDKGGSAKVITGSANATWAAWNGNAEFDVVLNGPSASCGAAALFGEGRGQGGLRTILLPYEIDSINPAKPAAEVLEEEVEDWLRALAVAPLDLHVEPDGEEFYLRLHLPAVAQLGTVRIAPAPLPFEVHAKSWAGELAWHRLTLQDISPYLAVEVVLERNGLKVTRRRLLVADLHGDVPDRQRKLLANFLRSKKDVLRLLVLLLGDEAAAELFAAELTDRDSGALRNRAGEERTPLFERLVRALARDHAALRRVDRLLADMASDPGLLDLLPDGFGELWQPVRQVWREQDR</sequence>
<dbReference type="CDD" id="cd09176">
    <property type="entry name" value="PLDc_unchar6"/>
    <property type="match status" value="1"/>
</dbReference>
<dbReference type="Proteomes" id="UP000236729">
    <property type="component" value="Unassembled WGS sequence"/>
</dbReference>
<dbReference type="Proteomes" id="UP000199690">
    <property type="component" value="Unassembled WGS sequence"/>
</dbReference>
<dbReference type="AlphaFoldDB" id="A0A1H5SZH2"/>
<accession>A0A1I1K041</accession>
<organism evidence="1 4">
    <name type="scientific">Saccharopolyspora kobensis</name>
    <dbReference type="NCBI Taxonomy" id="146035"/>
    <lineage>
        <taxon>Bacteria</taxon>
        <taxon>Bacillati</taxon>
        <taxon>Actinomycetota</taxon>
        <taxon>Actinomycetes</taxon>
        <taxon>Pseudonocardiales</taxon>
        <taxon>Pseudonocardiaceae</taxon>
        <taxon>Saccharopolyspora</taxon>
    </lineage>
</organism>
<gene>
    <name evidence="1" type="ORF">SAMN02982929_00079</name>
    <name evidence="2" type="ORF">SAMN05216506_101953</name>
</gene>
<proteinExistence type="predicted"/>
<evidence type="ECO:0000313" key="4">
    <source>
        <dbReference type="Proteomes" id="UP000236729"/>
    </source>
</evidence>
<evidence type="ECO:0000313" key="2">
    <source>
        <dbReference type="EMBL" id="SFC52108.1"/>
    </source>
</evidence>
<accession>A0A1H5SZH2</accession>
<dbReference type="InterPro" id="IPR059166">
    <property type="entry name" value="PLD-like_cat"/>
</dbReference>
<evidence type="ECO:0008006" key="5">
    <source>
        <dbReference type="Google" id="ProtNLM"/>
    </source>
</evidence>
<protein>
    <recommendedName>
        <fullName evidence="5">PLD phosphodiesterase domain-containing protein</fullName>
    </recommendedName>
</protein>
<dbReference type="EMBL" id="FOME01000001">
    <property type="protein sequence ID" value="SFC52108.1"/>
    <property type="molecule type" value="Genomic_DNA"/>
</dbReference>
<dbReference type="Gene3D" id="3.30.870.10">
    <property type="entry name" value="Endonuclease Chain A"/>
    <property type="match status" value="1"/>
</dbReference>